<dbReference type="EMBL" id="CAEZZS010000016">
    <property type="protein sequence ID" value="CAB4773468.1"/>
    <property type="molecule type" value="Genomic_DNA"/>
</dbReference>
<evidence type="ECO:0000313" key="4">
    <source>
        <dbReference type="EMBL" id="CAB4710227.1"/>
    </source>
</evidence>
<feature type="transmembrane region" description="Helical" evidence="1">
    <location>
        <begin position="64"/>
        <end position="86"/>
    </location>
</feature>
<name>A0A6J6GV39_9ZZZZ</name>
<proteinExistence type="predicted"/>
<feature type="transmembrane region" description="Helical" evidence="1">
    <location>
        <begin position="16"/>
        <end position="40"/>
    </location>
</feature>
<feature type="transmembrane region" description="Helical" evidence="1">
    <location>
        <begin position="191"/>
        <end position="213"/>
    </location>
</feature>
<feature type="transmembrane region" description="Helical" evidence="1">
    <location>
        <begin position="233"/>
        <end position="256"/>
    </location>
</feature>
<evidence type="ECO:0000256" key="1">
    <source>
        <dbReference type="SAM" id="Phobius"/>
    </source>
</evidence>
<feature type="transmembrane region" description="Helical" evidence="1">
    <location>
        <begin position="107"/>
        <end position="135"/>
    </location>
</feature>
<evidence type="ECO:0000313" key="6">
    <source>
        <dbReference type="EMBL" id="CAB4858440.1"/>
    </source>
</evidence>
<keyword evidence="1" id="KW-0472">Membrane</keyword>
<gene>
    <name evidence="2" type="ORF">UFOPK1811_00759</name>
    <name evidence="3" type="ORF">UFOPK2360_00425</name>
    <name evidence="4" type="ORF">UFOPK2659_00048</name>
    <name evidence="5" type="ORF">UFOPK2922_00500</name>
    <name evidence="6" type="ORF">UFOPK3306_00293</name>
</gene>
<dbReference type="AlphaFoldDB" id="A0A6J6GV39"/>
<dbReference type="EMBL" id="CAEZYJ010000002">
    <property type="protein sequence ID" value="CAB4710227.1"/>
    <property type="molecule type" value="Genomic_DNA"/>
</dbReference>
<evidence type="ECO:0000313" key="3">
    <source>
        <dbReference type="EMBL" id="CAB4679399.1"/>
    </source>
</evidence>
<protein>
    <submittedName>
        <fullName evidence="2">Unannotated protein</fullName>
    </submittedName>
</protein>
<dbReference type="PANTHER" id="PTHR37305:SF1">
    <property type="entry name" value="MEMBRANE PROTEIN"/>
    <property type="match status" value="1"/>
</dbReference>
<organism evidence="2">
    <name type="scientific">freshwater metagenome</name>
    <dbReference type="NCBI Taxonomy" id="449393"/>
    <lineage>
        <taxon>unclassified sequences</taxon>
        <taxon>metagenomes</taxon>
        <taxon>ecological metagenomes</taxon>
    </lineage>
</organism>
<feature type="transmembrane region" description="Helical" evidence="1">
    <location>
        <begin position="155"/>
        <end position="184"/>
    </location>
</feature>
<dbReference type="EMBL" id="CAFBLI010000013">
    <property type="protein sequence ID" value="CAB4858440.1"/>
    <property type="molecule type" value="Genomic_DNA"/>
</dbReference>
<sequence>MIRIFKSEWRKLRRPTLFLGTMAAVIGLTGLISSLLFLLLDSPRGNGREGTMITRETLALPNGLYVGFANSAGLLGVIALCVFAAQTAIEYTNGTLRNLLVREPRRLLLLSGKYIAMISFALVTVFFSAIVSIAISVSLAGTKGVSTDQWFTSSAISLFGSTFGNVFLSVISYGTVGMTLGLLLRSPITSISIAVAWILVIENILSATVNGISKWLPGQLMSAIPVQFGVDFSYSRALAGSAAYLLIFAVAAATLFKRRDVVN</sequence>
<evidence type="ECO:0000313" key="5">
    <source>
        <dbReference type="EMBL" id="CAB4773468.1"/>
    </source>
</evidence>
<dbReference type="EMBL" id="CAEZUJ010000024">
    <property type="protein sequence ID" value="CAB4600538.1"/>
    <property type="molecule type" value="Genomic_DNA"/>
</dbReference>
<keyword evidence="1" id="KW-0812">Transmembrane</keyword>
<dbReference type="Pfam" id="PF12730">
    <property type="entry name" value="ABC2_membrane_4"/>
    <property type="match status" value="1"/>
</dbReference>
<evidence type="ECO:0000313" key="2">
    <source>
        <dbReference type="EMBL" id="CAB4600538.1"/>
    </source>
</evidence>
<reference evidence="2" key="1">
    <citation type="submission" date="2020-05" db="EMBL/GenBank/DDBJ databases">
        <authorList>
            <person name="Chiriac C."/>
            <person name="Salcher M."/>
            <person name="Ghai R."/>
            <person name="Kavagutti S V."/>
        </authorList>
    </citation>
    <scope>NUCLEOTIDE SEQUENCE</scope>
</reference>
<accession>A0A6J6GV39</accession>
<keyword evidence="1" id="KW-1133">Transmembrane helix</keyword>
<dbReference type="EMBL" id="CAEZXH010000015">
    <property type="protein sequence ID" value="CAB4679399.1"/>
    <property type="molecule type" value="Genomic_DNA"/>
</dbReference>
<dbReference type="PANTHER" id="PTHR37305">
    <property type="entry name" value="INTEGRAL MEMBRANE PROTEIN-RELATED"/>
    <property type="match status" value="1"/>
</dbReference>